<comment type="caution">
    <text evidence="2">The sequence shown here is derived from an EMBL/GenBank/DDBJ whole genome shotgun (WGS) entry which is preliminary data.</text>
</comment>
<dbReference type="Proteomes" id="UP000054837">
    <property type="component" value="Unassembled WGS sequence"/>
</dbReference>
<proteinExistence type="predicted"/>
<gene>
    <name evidence="2" type="ORF">AVL62_02360</name>
</gene>
<dbReference type="AlphaFoldDB" id="A0A0W8I5U9"/>
<reference evidence="2 3" key="1">
    <citation type="submission" date="2015-12" db="EMBL/GenBank/DDBJ databases">
        <title>Serinicoccus chungangenesis strain CD08_5 genome sequencing and assembly.</title>
        <authorList>
            <person name="Chander A.M."/>
            <person name="Kaur G."/>
            <person name="Nair G.R."/>
            <person name="Dhawan D.K."/>
            <person name="Kochhar R.K."/>
            <person name="Mayilraj S."/>
            <person name="Bhadada S.K."/>
        </authorList>
    </citation>
    <scope>NUCLEOTIDE SEQUENCE [LARGE SCALE GENOMIC DNA]</scope>
    <source>
        <strain evidence="2 3">CD08_5</strain>
    </source>
</reference>
<dbReference type="EMBL" id="LQBL01000028">
    <property type="protein sequence ID" value="KUG53640.1"/>
    <property type="molecule type" value="Genomic_DNA"/>
</dbReference>
<name>A0A0W8I5U9_9MICO</name>
<dbReference type="STRING" id="767452.AVL62_02360"/>
<evidence type="ECO:0000256" key="1">
    <source>
        <dbReference type="SAM" id="MobiDB-lite"/>
    </source>
</evidence>
<protein>
    <recommendedName>
        <fullName evidence="4">Anti-sigma factor</fullName>
    </recommendedName>
</protein>
<sequence>MTVTTPEGDREELVLAAAEGSLDDVRRQRLDALRAADPTVDEEIAQLRATLEAVQQLDGWDEQALALTPSSAVLRRAKEQIASEEDGPAGSGVAAGSGTPRRDLERARPGRRALFGLAAAGLVATGAVGQDVVRRLRPGTPEGDPGTLGALERATVQDTASGAEVDLGVIAHTWGTETVWVVDGAQPGEVYDVVLVDRSGGRTGSGSFLGTRDPLDCEMNAAVLREDVAEVLVVTAGGQVWARAALPPVGA</sequence>
<accession>A0A0W8I5U9</accession>
<organism evidence="2 3">
    <name type="scientific">Serinicoccus chungangensis</name>
    <dbReference type="NCBI Taxonomy" id="767452"/>
    <lineage>
        <taxon>Bacteria</taxon>
        <taxon>Bacillati</taxon>
        <taxon>Actinomycetota</taxon>
        <taxon>Actinomycetes</taxon>
        <taxon>Micrococcales</taxon>
        <taxon>Ornithinimicrobiaceae</taxon>
        <taxon>Serinicoccus</taxon>
    </lineage>
</organism>
<evidence type="ECO:0000313" key="2">
    <source>
        <dbReference type="EMBL" id="KUG53640.1"/>
    </source>
</evidence>
<evidence type="ECO:0000313" key="3">
    <source>
        <dbReference type="Proteomes" id="UP000054837"/>
    </source>
</evidence>
<evidence type="ECO:0008006" key="4">
    <source>
        <dbReference type="Google" id="ProtNLM"/>
    </source>
</evidence>
<feature type="region of interest" description="Disordered" evidence="1">
    <location>
        <begin position="79"/>
        <end position="105"/>
    </location>
</feature>
<keyword evidence="3" id="KW-1185">Reference proteome</keyword>